<dbReference type="Proteomes" id="UP000262583">
    <property type="component" value="Chromosome"/>
</dbReference>
<protein>
    <recommendedName>
        <fullName evidence="3">Phenylacetate--CoA ligase family protein</fullName>
    </recommendedName>
</protein>
<sequence>MDLRRWLRTNLVERGRIREAMARYRLARELIEREEVPSYLQRLVHHAAHRVPYYRKRIDLERFQREGLSAIPILTKADVRDHFENLYSEDSALRKAYPTHTSGSTGKPLTVLLDPGFHSWLLATDFYLYYELLGLDPLGSTSVVFYGTLNTSRQKASGALQRRFRLWLARCKFYNTCVITKEDVAHYVRVLSQMRPDRVHGYPGRLYWIARFAQELGLEIPPVRCVTTISETVTAAKRRRIESFFGAPLHDTYGTRECGLIAAQCRYGRYHVFNFAVHVELLDAEGHPVEPGVEGRVLVTPLHNFSMPLLRYEVEDFASWAVGQCPCGSPLPALEAIRGRYSDTFVRRDGAVVRGLTRLLEAQTTEEIQLVQTDFDEIRISYVPRSPAAAAEIEQLAKTLQGIMGSDCRILRQEVASIPPSPGGKHLHIISEVGRRLESSED</sequence>
<proteinExistence type="predicted"/>
<dbReference type="PANTHER" id="PTHR36932">
    <property type="entry name" value="CAPSULAR POLYSACCHARIDE BIOSYNTHESIS PROTEIN"/>
    <property type="match status" value="1"/>
</dbReference>
<reference evidence="1 2" key="1">
    <citation type="submission" date="2018-05" db="EMBL/GenBank/DDBJ databases">
        <title>A metagenomic window into the 2 km-deep terrestrial subsurface aquifer revealed taxonomically and functionally diverse microbial community comprising novel uncultured bacterial lineages.</title>
        <authorList>
            <person name="Kadnikov V.V."/>
            <person name="Mardanov A.V."/>
            <person name="Beletsky A.V."/>
            <person name="Banks D."/>
            <person name="Pimenov N.V."/>
            <person name="Frank Y.A."/>
            <person name="Karnachuk O.V."/>
            <person name="Ravin N.V."/>
        </authorList>
    </citation>
    <scope>NUCLEOTIDE SEQUENCE [LARGE SCALE GENOMIC DNA]</scope>
    <source>
        <strain evidence="1">BY</strain>
    </source>
</reference>
<dbReference type="InterPro" id="IPR053158">
    <property type="entry name" value="CapK_Type1_Caps_Biosynth"/>
</dbReference>
<accession>A0A2Z4Y5Y6</accession>
<name>A0A2Z4Y5Y6_SUMC1</name>
<organism evidence="1 2">
    <name type="scientific">Sumerlaea chitinivorans</name>
    <dbReference type="NCBI Taxonomy" id="2250252"/>
    <lineage>
        <taxon>Bacteria</taxon>
        <taxon>Candidatus Sumerlaeota</taxon>
        <taxon>Candidatus Sumerlaeia</taxon>
        <taxon>Candidatus Sumerlaeales</taxon>
        <taxon>Candidatus Sumerlaeaceae</taxon>
        <taxon>Candidatus Sumerlaea</taxon>
    </lineage>
</organism>
<evidence type="ECO:0000313" key="1">
    <source>
        <dbReference type="EMBL" id="AXA36366.1"/>
    </source>
</evidence>
<dbReference type="PANTHER" id="PTHR36932:SF1">
    <property type="entry name" value="CAPSULAR POLYSACCHARIDE BIOSYNTHESIS PROTEIN"/>
    <property type="match status" value="1"/>
</dbReference>
<dbReference type="SUPFAM" id="SSF56801">
    <property type="entry name" value="Acetyl-CoA synthetase-like"/>
    <property type="match status" value="1"/>
</dbReference>
<dbReference type="EMBL" id="CP030759">
    <property type="protein sequence ID" value="AXA36366.1"/>
    <property type="molecule type" value="Genomic_DNA"/>
</dbReference>
<gene>
    <name evidence="1" type="ORF">BRCON_1589</name>
</gene>
<dbReference type="KEGG" id="schv:BRCON_1589"/>
<evidence type="ECO:0000313" key="2">
    <source>
        <dbReference type="Proteomes" id="UP000262583"/>
    </source>
</evidence>
<dbReference type="AlphaFoldDB" id="A0A2Z4Y5Y6"/>
<dbReference type="InterPro" id="IPR042099">
    <property type="entry name" value="ANL_N_sf"/>
</dbReference>
<dbReference type="Gene3D" id="3.40.50.12780">
    <property type="entry name" value="N-terminal domain of ligase-like"/>
    <property type="match status" value="1"/>
</dbReference>
<evidence type="ECO:0008006" key="3">
    <source>
        <dbReference type="Google" id="ProtNLM"/>
    </source>
</evidence>